<dbReference type="EMBL" id="PDUG01000002">
    <property type="protein sequence ID" value="PIC47774.1"/>
    <property type="molecule type" value="Genomic_DNA"/>
</dbReference>
<dbReference type="PANTHER" id="PTHR31379">
    <property type="entry name" value="F-BOX C PROTEIN-RELATED-RELATED"/>
    <property type="match status" value="1"/>
</dbReference>
<proteinExistence type="predicted"/>
<accession>A0A2G5V7I0</accession>
<dbReference type="AlphaFoldDB" id="A0A2G5V7I0"/>
<dbReference type="InterPro" id="IPR021942">
    <property type="entry name" value="DUF3557"/>
</dbReference>
<gene>
    <name evidence="1" type="primary">Cnig_chr_II.g7005</name>
    <name evidence="1" type="ORF">B9Z55_007005</name>
</gene>
<dbReference type="Proteomes" id="UP000230233">
    <property type="component" value="Chromosome II"/>
</dbReference>
<protein>
    <recommendedName>
        <fullName evidence="3">F-box domain-containing protein</fullName>
    </recommendedName>
</protein>
<dbReference type="PANTHER" id="PTHR31379:SF1">
    <property type="entry name" value="F-BOX C PROTEIN-RELATED"/>
    <property type="match status" value="1"/>
</dbReference>
<evidence type="ECO:0000313" key="1">
    <source>
        <dbReference type="EMBL" id="PIC47774.1"/>
    </source>
</evidence>
<evidence type="ECO:0000313" key="2">
    <source>
        <dbReference type="Proteomes" id="UP000230233"/>
    </source>
</evidence>
<keyword evidence="2" id="KW-1185">Reference proteome</keyword>
<organism evidence="1 2">
    <name type="scientific">Caenorhabditis nigoni</name>
    <dbReference type="NCBI Taxonomy" id="1611254"/>
    <lineage>
        <taxon>Eukaryota</taxon>
        <taxon>Metazoa</taxon>
        <taxon>Ecdysozoa</taxon>
        <taxon>Nematoda</taxon>
        <taxon>Chromadorea</taxon>
        <taxon>Rhabditida</taxon>
        <taxon>Rhabditina</taxon>
        <taxon>Rhabditomorpha</taxon>
        <taxon>Rhabditoidea</taxon>
        <taxon>Rhabditidae</taxon>
        <taxon>Peloderinae</taxon>
        <taxon>Caenorhabditis</taxon>
    </lineage>
</organism>
<sequence>MPLVSYQALRCIIEHIEANRRLLLSARCRKISRIEKSAPLRIHHMWFMENSVKINHMEHEVLLEDQKMEVSRSDKKPNKPLTLRLYNYRSQCTVKENFSRNYGVEEATRKVVDYLLGGRNKIRVKYLEVYRNAYKNIQYLFGRSNMKISVLTSLEMGLPDLHPIVEGPLKELKFHVSHPRDFENPIVRTAEKIVVGNYEYDRPDIWLETHRNLPNKEVVIDTVIDGLNDTKILELIEYWRETRKAVGSSFSLLKDNGNSIETFLEKVKERFQGTYVKLKRTDKSISSKINPVSIKIDSVSKIVIHGIPSRIWPTVLIKVVAVVASKEA</sequence>
<comment type="caution">
    <text evidence="1">The sequence shown here is derived from an EMBL/GenBank/DDBJ whole genome shotgun (WGS) entry which is preliminary data.</text>
</comment>
<evidence type="ECO:0008006" key="3">
    <source>
        <dbReference type="Google" id="ProtNLM"/>
    </source>
</evidence>
<reference evidence="2" key="1">
    <citation type="submission" date="2017-10" db="EMBL/GenBank/DDBJ databases">
        <title>Rapid genome shrinkage in a self-fertile nematode reveals novel sperm competition proteins.</title>
        <authorList>
            <person name="Yin D."/>
            <person name="Schwarz E.M."/>
            <person name="Thomas C.G."/>
            <person name="Felde R.L."/>
            <person name="Korf I.F."/>
            <person name="Cutter A.D."/>
            <person name="Schartner C.M."/>
            <person name="Ralston E.J."/>
            <person name="Meyer B.J."/>
            <person name="Haag E.S."/>
        </authorList>
    </citation>
    <scope>NUCLEOTIDE SEQUENCE [LARGE SCALE GENOMIC DNA]</scope>
    <source>
        <strain evidence="2">JU1422</strain>
    </source>
</reference>
<dbReference type="Pfam" id="PF12078">
    <property type="entry name" value="DUF3557"/>
    <property type="match status" value="1"/>
</dbReference>
<name>A0A2G5V7I0_9PELO</name>